<feature type="compositionally biased region" description="Basic and acidic residues" evidence="1">
    <location>
        <begin position="123"/>
        <end position="133"/>
    </location>
</feature>
<keyword evidence="2" id="KW-0812">Transmembrane</keyword>
<dbReference type="RefSeq" id="XP_040656151.1">
    <property type="nucleotide sequence ID" value="XM_040801118.1"/>
</dbReference>
<feature type="transmembrane region" description="Helical" evidence="2">
    <location>
        <begin position="52"/>
        <end position="70"/>
    </location>
</feature>
<accession>A0A151GI96</accession>
<dbReference type="AlphaFoldDB" id="A0A151GI96"/>
<dbReference type="EMBL" id="LAYC01000002">
    <property type="protein sequence ID" value="KYK56799.1"/>
    <property type="molecule type" value="Genomic_DNA"/>
</dbReference>
<gene>
    <name evidence="3" type="ORF">DCS_03805</name>
</gene>
<dbReference type="GeneID" id="63716448"/>
<reference evidence="3 4" key="1">
    <citation type="journal article" date="2016" name="Sci. Rep.">
        <title>Insights into Adaptations to a Near-Obligate Nematode Endoparasitic Lifestyle from the Finished Genome of Drechmeria coniospora.</title>
        <authorList>
            <person name="Zhang L."/>
            <person name="Zhou Z."/>
            <person name="Guo Q."/>
            <person name="Fokkens L."/>
            <person name="Miskei M."/>
            <person name="Pocsi I."/>
            <person name="Zhang W."/>
            <person name="Chen M."/>
            <person name="Wang L."/>
            <person name="Sun Y."/>
            <person name="Donzelli B.G."/>
            <person name="Gibson D.M."/>
            <person name="Nelson D.R."/>
            <person name="Luo J.G."/>
            <person name="Rep M."/>
            <person name="Liu H."/>
            <person name="Yang S."/>
            <person name="Wang J."/>
            <person name="Krasnoff S.B."/>
            <person name="Xu Y."/>
            <person name="Molnar I."/>
            <person name="Lin M."/>
        </authorList>
    </citation>
    <scope>NUCLEOTIDE SEQUENCE [LARGE SCALE GENOMIC DNA]</scope>
    <source>
        <strain evidence="3 4">ARSEF 6962</strain>
    </source>
</reference>
<evidence type="ECO:0000256" key="1">
    <source>
        <dbReference type="SAM" id="MobiDB-lite"/>
    </source>
</evidence>
<dbReference type="InParanoid" id="A0A151GI96"/>
<keyword evidence="4" id="KW-1185">Reference proteome</keyword>
<sequence length="176" mass="19291">MSEPSTSSAILDTVAVVARGLWSVRWSWYLSWLGRLIALPLRLLWIPLSYAASFFLALCAPAIYIASYLWSCVRVVLSFVASLEFGTAAAIGIICGLVVGVSSSLITTNLGMYDDAEGGDEQPSDKSDEKASRDLSSAPQPFLETDWYWDASPVRHRRPSGLLSQTIHEEDDDSDL</sequence>
<feature type="region of interest" description="Disordered" evidence="1">
    <location>
        <begin position="116"/>
        <end position="139"/>
    </location>
</feature>
<comment type="caution">
    <text evidence="3">The sequence shown here is derived from an EMBL/GenBank/DDBJ whole genome shotgun (WGS) entry which is preliminary data.</text>
</comment>
<protein>
    <submittedName>
        <fullName evidence="3">Uncharacterized protein</fullName>
    </submittedName>
</protein>
<evidence type="ECO:0000256" key="2">
    <source>
        <dbReference type="SAM" id="Phobius"/>
    </source>
</evidence>
<organism evidence="3 4">
    <name type="scientific">Drechmeria coniospora</name>
    <name type="common">Nematophagous fungus</name>
    <name type="synonym">Meria coniospora</name>
    <dbReference type="NCBI Taxonomy" id="98403"/>
    <lineage>
        <taxon>Eukaryota</taxon>
        <taxon>Fungi</taxon>
        <taxon>Dikarya</taxon>
        <taxon>Ascomycota</taxon>
        <taxon>Pezizomycotina</taxon>
        <taxon>Sordariomycetes</taxon>
        <taxon>Hypocreomycetidae</taxon>
        <taxon>Hypocreales</taxon>
        <taxon>Ophiocordycipitaceae</taxon>
        <taxon>Drechmeria</taxon>
    </lineage>
</organism>
<feature type="transmembrane region" description="Helical" evidence="2">
    <location>
        <begin position="76"/>
        <end position="101"/>
    </location>
</feature>
<keyword evidence="2" id="KW-1133">Transmembrane helix</keyword>
<dbReference type="Proteomes" id="UP000076580">
    <property type="component" value="Chromosome 02"/>
</dbReference>
<keyword evidence="2" id="KW-0472">Membrane</keyword>
<proteinExistence type="predicted"/>
<name>A0A151GI96_DRECN</name>
<evidence type="ECO:0000313" key="3">
    <source>
        <dbReference type="EMBL" id="KYK56799.1"/>
    </source>
</evidence>
<evidence type="ECO:0000313" key="4">
    <source>
        <dbReference type="Proteomes" id="UP000076580"/>
    </source>
</evidence>